<feature type="region of interest" description="Disordered" evidence="1">
    <location>
        <begin position="1"/>
        <end position="44"/>
    </location>
</feature>
<evidence type="ECO:0000256" key="1">
    <source>
        <dbReference type="SAM" id="MobiDB-lite"/>
    </source>
</evidence>
<feature type="compositionally biased region" description="Basic and acidic residues" evidence="1">
    <location>
        <begin position="25"/>
        <end position="34"/>
    </location>
</feature>
<proteinExistence type="predicted"/>
<evidence type="ECO:0000313" key="3">
    <source>
        <dbReference type="Proteomes" id="UP000234323"/>
    </source>
</evidence>
<feature type="compositionally biased region" description="Acidic residues" evidence="1">
    <location>
        <begin position="13"/>
        <end position="24"/>
    </location>
</feature>
<dbReference type="AlphaFoldDB" id="A0A2I1HQU6"/>
<accession>A0A2I1HQU6</accession>
<keyword evidence="3" id="KW-1185">Reference proteome</keyword>
<reference evidence="2 3" key="1">
    <citation type="submission" date="2015-10" db="EMBL/GenBank/DDBJ databases">
        <title>Genome analyses suggest a sexual origin of heterokaryosis in a supposedly ancient asexual fungus.</title>
        <authorList>
            <person name="Ropars J."/>
            <person name="Sedzielewska K."/>
            <person name="Noel J."/>
            <person name="Charron P."/>
            <person name="Farinelli L."/>
            <person name="Marton T."/>
            <person name="Kruger M."/>
            <person name="Pelin A."/>
            <person name="Brachmann A."/>
            <person name="Corradi N."/>
        </authorList>
    </citation>
    <scope>NUCLEOTIDE SEQUENCE [LARGE SCALE GENOMIC DNA]</scope>
    <source>
        <strain evidence="2 3">A4</strain>
    </source>
</reference>
<feature type="compositionally biased region" description="Polar residues" evidence="1">
    <location>
        <begin position="35"/>
        <end position="44"/>
    </location>
</feature>
<gene>
    <name evidence="2" type="ORF">RhiirA4_485988</name>
</gene>
<dbReference type="VEuPathDB" id="FungiDB:FUN_024814"/>
<feature type="compositionally biased region" description="Polar residues" evidence="1">
    <location>
        <begin position="1"/>
        <end position="12"/>
    </location>
</feature>
<protein>
    <submittedName>
        <fullName evidence="2">Uncharacterized protein</fullName>
    </submittedName>
</protein>
<evidence type="ECO:0000313" key="2">
    <source>
        <dbReference type="EMBL" id="PKY61261.1"/>
    </source>
</evidence>
<comment type="caution">
    <text evidence="2">The sequence shown here is derived from an EMBL/GenBank/DDBJ whole genome shotgun (WGS) entry which is preliminary data.</text>
</comment>
<organism evidence="2 3">
    <name type="scientific">Rhizophagus irregularis</name>
    <dbReference type="NCBI Taxonomy" id="588596"/>
    <lineage>
        <taxon>Eukaryota</taxon>
        <taxon>Fungi</taxon>
        <taxon>Fungi incertae sedis</taxon>
        <taxon>Mucoromycota</taxon>
        <taxon>Glomeromycotina</taxon>
        <taxon>Glomeromycetes</taxon>
        <taxon>Glomerales</taxon>
        <taxon>Glomeraceae</taxon>
        <taxon>Rhizophagus</taxon>
    </lineage>
</organism>
<dbReference type="EMBL" id="LLXI01005115">
    <property type="protein sequence ID" value="PKY61261.1"/>
    <property type="molecule type" value="Genomic_DNA"/>
</dbReference>
<sequence length="158" mass="18285">MGENKNNYVNSDNENDYVESDDSDDKNNYIESDNKNNYVDSDNENNGVVSSENIFENNTLPNFPFDNEFGSYFSSSIFASIFAWITKHMINLVKILNHQNFDIKEVLTNIRYFKKNSRARLSLLTVKKYTIPISNMKTQSTSQPFREAYAISLFDIAN</sequence>
<dbReference type="Proteomes" id="UP000234323">
    <property type="component" value="Unassembled WGS sequence"/>
</dbReference>
<name>A0A2I1HQU6_9GLOM</name>